<organism evidence="1 2">
    <name type="scientific">Phaeocystis globosa virus PgV-16T</name>
    <dbReference type="NCBI Taxonomy" id="3071227"/>
    <lineage>
        <taxon>Viruses</taxon>
        <taxon>Varidnaviria</taxon>
        <taxon>Bamfordvirae</taxon>
        <taxon>Nucleocytoviricota</taxon>
        <taxon>Megaviricetes</taxon>
        <taxon>Imitervirales</taxon>
        <taxon>Mesomimiviridae</taxon>
        <taxon>Tethysvirus</taxon>
        <taxon>Tethysvirus hollandense</taxon>
    </lineage>
</organism>
<accession>A0AC59EWP2</accession>
<dbReference type="Proteomes" id="UP000204225">
    <property type="component" value="Segment"/>
</dbReference>
<name>A0AC59EWP2_9VIRU</name>
<keyword evidence="2" id="KW-1185">Reference proteome</keyword>
<gene>
    <name evidence="1" type="ORF">PGCG_00046</name>
</gene>
<evidence type="ECO:0000313" key="1">
    <source>
        <dbReference type="EMBL" id="AGM15358.1"/>
    </source>
</evidence>
<proteinExistence type="predicted"/>
<evidence type="ECO:0000313" key="2">
    <source>
        <dbReference type="Proteomes" id="UP000204225"/>
    </source>
</evidence>
<protein>
    <submittedName>
        <fullName evidence="1">Transcription factor</fullName>
    </submittedName>
</protein>
<dbReference type="EMBL" id="KC662249">
    <property type="protein sequence ID" value="AGM15358.1"/>
    <property type="molecule type" value="Genomic_DNA"/>
</dbReference>
<reference evidence="1 2" key="1">
    <citation type="journal article" date="2013" name="Proc. Natl. Acad. Sci. U.S.A.">
        <title>Genome of Phaeocystis globosa virus PgV-16T highlights the common ancestry of the largest known DNA viruses infecting eukaryotes.</title>
        <authorList>
            <person name="Santini S."/>
            <person name="Jeudy S."/>
            <person name="Bartoli J."/>
            <person name="Poirot O."/>
            <person name="Lescot M."/>
            <person name="Abergel C."/>
            <person name="Barbe V."/>
            <person name="Wommack K.E."/>
            <person name="Noordeloos A.A."/>
            <person name="Brussaard C.P."/>
            <person name="Claverie J.M."/>
        </authorList>
    </citation>
    <scope>NUCLEOTIDE SEQUENCE [LARGE SCALE GENOMIC DNA]</scope>
    <source>
        <strain evidence="1 2">16T</strain>
    </source>
</reference>
<sequence length="357" mass="41120">MTTTLNNQTIIPEGTPEYLIQPPKRKGRRPKSYYDNLKLLEATDNSNNLIIYQDKKPEPENTEPKVHKKRGRKPVGGKVVEVKNILLTHIPIPNIILHLNCQLDDIEDANDTIKYEPTINQIDNYDFESAKKHSNLPYNFINDPTNNDMRTENDLDLDKDKDIIISDVIEDESDKIVSTSEAIAYKKNIAKKLKELSYNLKHNNITNKSACFWCTCPFDNDPIYIPKHERDGVIHCYGCFCSPECACSYLMNDSIDNSSKFERLALLNNIYGKIYNYNKNVKPAPSPYYLLNKFYGNLDIQEYRKLLENERLLLVVDKPLSQVLPEIYEENEDFLITAKIVSKSSTINKTSSVKGKK</sequence>